<evidence type="ECO:0000259" key="3">
    <source>
        <dbReference type="Pfam" id="PF00561"/>
    </source>
</evidence>
<name>A0ABR0E2L6_ZASCE</name>
<accession>A0ABR0E2L6</accession>
<sequence>MGRPDHFAQQSPAHLSYQKRSHWSAMLLFTAIAAVLTWRASSASILSPHNPSQLSSRPYGHFPKPNDPFQFLPCTGETLPPPLEDKNPEKTWAAKYDPNPGHWRWGNGTNSTSEGEGEGEYAGRGIYLCGYLDVPLDYLNESDSRIVRLAVGKFQVSGLARVDGAGGKKSERTIVLNPGGPGGSGTSYVWRGAEGVSERFSGGVFDVLGWDPRGVNASLPSMACYPSDADRDRYALMSNQFLAESSSPLAQLRFADAINNATFTACKATHGDLPRFLGTGYVARDLEQIRIALGEPELTGYLVSYGTGIGQTYANMFPKSAGRIILDGTEYVRDHRLLGGFGWTALDNGTDAWYDGFLGECVAAGPEHCALAKPLDDSKTNVTLPELEDRMSTLLDSLINHPLPAYTNHSGPSLITYSTLITTLYGAMYSAPSWPSLALALSQLEQGNTTLIANMLDRSEWEYDPTLPCAAQRRKPSTDELTSMVICADSYDAPLPPFTKEDAEKDPDGLRWWSELWANMTHKSWIAGDDRFYSVFPCRHYVSTFGSAVGVYRGDLNNTLANPVLLVAETYDPATPLRNGRRLAKEMGENARLVVHHGYGHSSRDTSACTEKIVKEYILHGKVPEDRETECWADGKPYRYEEEGKKMVGDVGALRVWREHVVELKGEWPGLFR</sequence>
<dbReference type="EMBL" id="JAXOVC010000011">
    <property type="protein sequence ID" value="KAK4495664.1"/>
    <property type="molecule type" value="Genomic_DNA"/>
</dbReference>
<keyword evidence="6" id="KW-1185">Reference proteome</keyword>
<evidence type="ECO:0000259" key="4">
    <source>
        <dbReference type="Pfam" id="PF08386"/>
    </source>
</evidence>
<dbReference type="PANTHER" id="PTHR43248">
    <property type="entry name" value="2-SUCCINYL-6-HYDROXY-2,4-CYCLOHEXADIENE-1-CARBOXYLATE SYNTHASE"/>
    <property type="match status" value="1"/>
</dbReference>
<dbReference type="Proteomes" id="UP001305779">
    <property type="component" value="Unassembled WGS sequence"/>
</dbReference>
<dbReference type="Pfam" id="PF08386">
    <property type="entry name" value="Abhydrolase_4"/>
    <property type="match status" value="1"/>
</dbReference>
<proteinExistence type="inferred from homology"/>
<dbReference type="SUPFAM" id="SSF53474">
    <property type="entry name" value="alpha/beta-Hydrolases"/>
    <property type="match status" value="1"/>
</dbReference>
<feature type="domain" description="Peptidase S33 tripeptidyl aminopeptidase-like C-terminal" evidence="4">
    <location>
        <begin position="559"/>
        <end position="631"/>
    </location>
</feature>
<reference evidence="5 6" key="1">
    <citation type="journal article" date="2023" name="G3 (Bethesda)">
        <title>A chromosome-level genome assembly of Zasmidium syzygii isolated from banana leaves.</title>
        <authorList>
            <person name="van Westerhoven A.C."/>
            <person name="Mehrabi R."/>
            <person name="Talebi R."/>
            <person name="Steentjes M.B.F."/>
            <person name="Corcolon B."/>
            <person name="Chong P.A."/>
            <person name="Kema G.H.J."/>
            <person name="Seidl M.F."/>
        </authorList>
    </citation>
    <scope>NUCLEOTIDE SEQUENCE [LARGE SCALE GENOMIC DNA]</scope>
    <source>
        <strain evidence="5 6">P124</strain>
    </source>
</reference>
<dbReference type="InterPro" id="IPR000073">
    <property type="entry name" value="AB_hydrolase_1"/>
</dbReference>
<feature type="domain" description="AB hydrolase-1" evidence="3">
    <location>
        <begin position="173"/>
        <end position="364"/>
    </location>
</feature>
<organism evidence="5 6">
    <name type="scientific">Zasmidium cellare</name>
    <name type="common">Wine cellar mold</name>
    <name type="synonym">Racodium cellare</name>
    <dbReference type="NCBI Taxonomy" id="395010"/>
    <lineage>
        <taxon>Eukaryota</taxon>
        <taxon>Fungi</taxon>
        <taxon>Dikarya</taxon>
        <taxon>Ascomycota</taxon>
        <taxon>Pezizomycotina</taxon>
        <taxon>Dothideomycetes</taxon>
        <taxon>Dothideomycetidae</taxon>
        <taxon>Mycosphaerellales</taxon>
        <taxon>Mycosphaerellaceae</taxon>
        <taxon>Zasmidium</taxon>
    </lineage>
</organism>
<evidence type="ECO:0000313" key="6">
    <source>
        <dbReference type="Proteomes" id="UP001305779"/>
    </source>
</evidence>
<keyword evidence="2" id="KW-0378">Hydrolase</keyword>
<dbReference type="Pfam" id="PF00561">
    <property type="entry name" value="Abhydrolase_1"/>
    <property type="match status" value="1"/>
</dbReference>
<dbReference type="PANTHER" id="PTHR43248:SF25">
    <property type="entry name" value="AB HYDROLASE-1 DOMAIN-CONTAINING PROTEIN-RELATED"/>
    <property type="match status" value="1"/>
</dbReference>
<comment type="caution">
    <text evidence="5">The sequence shown here is derived from an EMBL/GenBank/DDBJ whole genome shotgun (WGS) entry which is preliminary data.</text>
</comment>
<dbReference type="InterPro" id="IPR051601">
    <property type="entry name" value="Serine_prot/Carboxylest_S33"/>
</dbReference>
<dbReference type="Gene3D" id="3.40.50.1820">
    <property type="entry name" value="alpha/beta hydrolase"/>
    <property type="match status" value="1"/>
</dbReference>
<evidence type="ECO:0000313" key="5">
    <source>
        <dbReference type="EMBL" id="KAK4495664.1"/>
    </source>
</evidence>
<dbReference type="InterPro" id="IPR029058">
    <property type="entry name" value="AB_hydrolase_fold"/>
</dbReference>
<comment type="similarity">
    <text evidence="1">Belongs to the peptidase S33 family.</text>
</comment>
<evidence type="ECO:0000256" key="2">
    <source>
        <dbReference type="ARBA" id="ARBA00022801"/>
    </source>
</evidence>
<dbReference type="InterPro" id="IPR013595">
    <property type="entry name" value="Pept_S33_TAP-like_C"/>
</dbReference>
<protein>
    <submittedName>
        <fullName evidence="5">Uncharacterized protein</fullName>
    </submittedName>
</protein>
<gene>
    <name evidence="5" type="ORF">PRZ48_012932</name>
</gene>
<evidence type="ECO:0000256" key="1">
    <source>
        <dbReference type="ARBA" id="ARBA00010088"/>
    </source>
</evidence>